<accession>A0A699XTV2</accession>
<comment type="caution">
    <text evidence="2">The sequence shown here is derived from an EMBL/GenBank/DDBJ whole genome shotgun (WGS) entry which is preliminary data.</text>
</comment>
<proteinExistence type="predicted"/>
<evidence type="ECO:0000256" key="1">
    <source>
        <dbReference type="SAM" id="MobiDB-lite"/>
    </source>
</evidence>
<evidence type="ECO:0000313" key="2">
    <source>
        <dbReference type="EMBL" id="GFD61356.1"/>
    </source>
</evidence>
<gene>
    <name evidence="2" type="ORF">Tci_933325</name>
</gene>
<organism evidence="2">
    <name type="scientific">Tanacetum cinerariifolium</name>
    <name type="common">Dalmatian daisy</name>
    <name type="synonym">Chrysanthemum cinerariifolium</name>
    <dbReference type="NCBI Taxonomy" id="118510"/>
    <lineage>
        <taxon>Eukaryota</taxon>
        <taxon>Viridiplantae</taxon>
        <taxon>Streptophyta</taxon>
        <taxon>Embryophyta</taxon>
        <taxon>Tracheophyta</taxon>
        <taxon>Spermatophyta</taxon>
        <taxon>Magnoliopsida</taxon>
        <taxon>eudicotyledons</taxon>
        <taxon>Gunneridae</taxon>
        <taxon>Pentapetalae</taxon>
        <taxon>asterids</taxon>
        <taxon>campanulids</taxon>
        <taxon>Asterales</taxon>
        <taxon>Asteraceae</taxon>
        <taxon>Asteroideae</taxon>
        <taxon>Anthemideae</taxon>
        <taxon>Anthemidinae</taxon>
        <taxon>Tanacetum</taxon>
    </lineage>
</organism>
<feature type="region of interest" description="Disordered" evidence="1">
    <location>
        <begin position="42"/>
        <end position="73"/>
    </location>
</feature>
<protein>
    <submittedName>
        <fullName evidence="2">Uncharacterized protein</fullName>
    </submittedName>
</protein>
<name>A0A699XTV2_TANCI</name>
<dbReference type="AlphaFoldDB" id="A0A699XTV2"/>
<sequence length="73" mass="7711">VVLTQSKPLSITAVRPVSAAVPKIMVTRPRLAYPIIAKSKSPIRRHITRSQSPKTSNSPPSVTAVQAPVVSAA</sequence>
<dbReference type="EMBL" id="BKCJ011890039">
    <property type="protein sequence ID" value="GFD61356.1"/>
    <property type="molecule type" value="Genomic_DNA"/>
</dbReference>
<reference evidence="2" key="1">
    <citation type="journal article" date="2019" name="Sci. Rep.">
        <title>Draft genome of Tanacetum cinerariifolium, the natural source of mosquito coil.</title>
        <authorList>
            <person name="Yamashiro T."/>
            <person name="Shiraishi A."/>
            <person name="Satake H."/>
            <person name="Nakayama K."/>
        </authorList>
    </citation>
    <scope>NUCLEOTIDE SEQUENCE</scope>
</reference>
<feature type="compositionally biased region" description="Polar residues" evidence="1">
    <location>
        <begin position="49"/>
        <end position="64"/>
    </location>
</feature>
<feature type="non-terminal residue" evidence="2">
    <location>
        <position position="1"/>
    </location>
</feature>